<feature type="signal peptide" evidence="1">
    <location>
        <begin position="1"/>
        <end position="21"/>
    </location>
</feature>
<evidence type="ECO:0000256" key="1">
    <source>
        <dbReference type="SAM" id="SignalP"/>
    </source>
</evidence>
<proteinExistence type="predicted"/>
<dbReference type="InParanoid" id="B9RUA6"/>
<evidence type="ECO:0000313" key="3">
    <source>
        <dbReference type="Proteomes" id="UP000008311"/>
    </source>
</evidence>
<sequence length="101" mass="11471">MPCSLGKIYLFIVDMLLLLQCGDKMLIRIGQLGVYMNLASRTLDSQSLIELSLRHPSFNHCFPTFGLTARICGLMPNFLNFLFETHYIFAKGNNVKRSHSS</sequence>
<dbReference type="Proteomes" id="UP000008311">
    <property type="component" value="Unassembled WGS sequence"/>
</dbReference>
<protein>
    <recommendedName>
        <fullName evidence="4">Secreted protein</fullName>
    </recommendedName>
</protein>
<gene>
    <name evidence="2" type="ORF">RCOM_0851170</name>
</gene>
<reference evidence="3" key="1">
    <citation type="journal article" date="2010" name="Nat. Biotechnol.">
        <title>Draft genome sequence of the oilseed species Ricinus communis.</title>
        <authorList>
            <person name="Chan A.P."/>
            <person name="Crabtree J."/>
            <person name="Zhao Q."/>
            <person name="Lorenzi H."/>
            <person name="Orvis J."/>
            <person name="Puiu D."/>
            <person name="Melake-Berhan A."/>
            <person name="Jones K.M."/>
            <person name="Redman J."/>
            <person name="Chen G."/>
            <person name="Cahoon E.B."/>
            <person name="Gedil M."/>
            <person name="Stanke M."/>
            <person name="Haas B.J."/>
            <person name="Wortman J.R."/>
            <person name="Fraser-Liggett C.M."/>
            <person name="Ravel J."/>
            <person name="Rabinowicz P.D."/>
        </authorList>
    </citation>
    <scope>NUCLEOTIDE SEQUENCE [LARGE SCALE GENOMIC DNA]</scope>
    <source>
        <strain evidence="3">cv. Hale</strain>
    </source>
</reference>
<dbReference type="EMBL" id="EQ973817">
    <property type="protein sequence ID" value="EEF44893.1"/>
    <property type="molecule type" value="Genomic_DNA"/>
</dbReference>
<accession>B9RUA6</accession>
<evidence type="ECO:0000313" key="2">
    <source>
        <dbReference type="EMBL" id="EEF44893.1"/>
    </source>
</evidence>
<dbReference type="AlphaFoldDB" id="B9RUA6"/>
<name>B9RUA6_RICCO</name>
<feature type="chain" id="PRO_5002888712" description="Secreted protein" evidence="1">
    <location>
        <begin position="22"/>
        <end position="101"/>
    </location>
</feature>
<evidence type="ECO:0008006" key="4">
    <source>
        <dbReference type="Google" id="ProtNLM"/>
    </source>
</evidence>
<keyword evidence="1" id="KW-0732">Signal</keyword>
<keyword evidence="3" id="KW-1185">Reference proteome</keyword>
<organism evidence="2 3">
    <name type="scientific">Ricinus communis</name>
    <name type="common">Castor bean</name>
    <dbReference type="NCBI Taxonomy" id="3988"/>
    <lineage>
        <taxon>Eukaryota</taxon>
        <taxon>Viridiplantae</taxon>
        <taxon>Streptophyta</taxon>
        <taxon>Embryophyta</taxon>
        <taxon>Tracheophyta</taxon>
        <taxon>Spermatophyta</taxon>
        <taxon>Magnoliopsida</taxon>
        <taxon>eudicotyledons</taxon>
        <taxon>Gunneridae</taxon>
        <taxon>Pentapetalae</taxon>
        <taxon>rosids</taxon>
        <taxon>fabids</taxon>
        <taxon>Malpighiales</taxon>
        <taxon>Euphorbiaceae</taxon>
        <taxon>Acalyphoideae</taxon>
        <taxon>Acalypheae</taxon>
        <taxon>Ricinus</taxon>
    </lineage>
</organism>